<proteinExistence type="predicted"/>
<sequence>MKHEGKPAFSYPVRVGHISANPVSVHLSANEAERRALALLWNVNDVLSLTAELQIARWKKDGVKIKGEVQARIVQSCVVTLEPVEADIREPVEAIFVPEGSRLARRADNDGGEMILDPAGPDIPDTFEGDTIDAGAVVSEHVALAIDPYPRKEGAVFGARIESSAEDDKRPNPFAVLKDWKKD</sequence>
<organism evidence="2 3">
    <name type="scientific">Sinorhizobium saheli</name>
    <dbReference type="NCBI Taxonomy" id="36856"/>
    <lineage>
        <taxon>Bacteria</taxon>
        <taxon>Pseudomonadati</taxon>
        <taxon>Pseudomonadota</taxon>
        <taxon>Alphaproteobacteria</taxon>
        <taxon>Hyphomicrobiales</taxon>
        <taxon>Rhizobiaceae</taxon>
        <taxon>Sinorhizobium/Ensifer group</taxon>
        <taxon>Sinorhizobium</taxon>
    </lineage>
</organism>
<dbReference type="EMBL" id="LNQB01000093">
    <property type="protein sequence ID" value="OAP38761.1"/>
    <property type="molecule type" value="Genomic_DNA"/>
</dbReference>
<evidence type="ECO:0000313" key="3">
    <source>
        <dbReference type="Proteomes" id="UP000078507"/>
    </source>
</evidence>
<dbReference type="OrthoDB" id="8443793at2"/>
<reference evidence="2 3" key="1">
    <citation type="submission" date="2015-11" db="EMBL/GenBank/DDBJ databases">
        <title>Ensifer anhuiense sp. nov., an effective nitrogen fixation bacterium with Glycine soja.</title>
        <authorList>
            <person name="Yan H."/>
            <person name="Chen W."/>
        </authorList>
    </citation>
    <scope>NUCLEOTIDE SEQUENCE [LARGE SCALE GENOMIC DNA]</scope>
    <source>
        <strain evidence="2 3">LMG 7837</strain>
    </source>
</reference>
<name>A0A178XU50_SINSA</name>
<accession>A0A178XU50</accession>
<evidence type="ECO:0000256" key="1">
    <source>
        <dbReference type="SAM" id="MobiDB-lite"/>
    </source>
</evidence>
<dbReference type="AlphaFoldDB" id="A0A178XU50"/>
<gene>
    <name evidence="2" type="ORF">ATB98_05210</name>
</gene>
<comment type="caution">
    <text evidence="2">The sequence shown here is derived from an EMBL/GenBank/DDBJ whole genome shotgun (WGS) entry which is preliminary data.</text>
</comment>
<dbReference type="Proteomes" id="UP000078507">
    <property type="component" value="Unassembled WGS sequence"/>
</dbReference>
<dbReference type="RefSeq" id="WP_066878158.1">
    <property type="nucleotide sequence ID" value="NZ_LNQB01000093.1"/>
</dbReference>
<protein>
    <submittedName>
        <fullName evidence="2">Metal-binding protein</fullName>
    </submittedName>
</protein>
<dbReference type="STRING" id="36856.ATB98_05210"/>
<dbReference type="InterPro" id="IPR003772">
    <property type="entry name" value="YceD"/>
</dbReference>
<feature type="region of interest" description="Disordered" evidence="1">
    <location>
        <begin position="163"/>
        <end position="183"/>
    </location>
</feature>
<keyword evidence="3" id="KW-1185">Reference proteome</keyword>
<evidence type="ECO:0000313" key="2">
    <source>
        <dbReference type="EMBL" id="OAP38761.1"/>
    </source>
</evidence>
<dbReference type="Pfam" id="PF02620">
    <property type="entry name" value="YceD"/>
    <property type="match status" value="1"/>
</dbReference>